<comment type="caution">
    <text evidence="2">The sequence shown here is derived from an EMBL/GenBank/DDBJ whole genome shotgun (WGS) entry which is preliminary data.</text>
</comment>
<sequence>MREVFISYAWKGESEEIANGLERAFQSAGIRLVRDKTDLGYRGLIKQFMQEIGRGKCVIAIISDKYLRSKNCMYELLEISKNGDFLDRIFPVVLDDVRIYDAIDRLEYIKYWDGKIATLKEAIKEVDPINLQGITEEINLFVEIRNRIAGLVDILQGMNNLTAEIHRDSNFEEVVSSIARQLEEDGNLSSESNKTSPNTNIGIYAPNVRGSNLISGENISGNTFIGTQNNYNSGQSSGNSGAIEIWRQKLGYLQQQEAIASNPAVKFELSQQIAECLRKIQELGG</sequence>
<dbReference type="InterPro" id="IPR035897">
    <property type="entry name" value="Toll_tir_struct_dom_sf"/>
</dbReference>
<reference evidence="2 3" key="1">
    <citation type="submission" date="2024-01" db="EMBL/GenBank/DDBJ databases">
        <title>Genomic insights into the taxonomy and metabolism of the cyanobacterium Pannus brasiliensis CCIBt3594.</title>
        <authorList>
            <person name="Machado M."/>
            <person name="Botero N.B."/>
            <person name="Andreote A.P.D."/>
            <person name="Feitosa A.M.T."/>
            <person name="Popin R."/>
            <person name="Sivonen K."/>
            <person name="Fiore M.F."/>
        </authorList>
    </citation>
    <scope>NUCLEOTIDE SEQUENCE [LARGE SCALE GENOMIC DNA]</scope>
    <source>
        <strain evidence="2 3">CCIBt3594</strain>
    </source>
</reference>
<organism evidence="2 3">
    <name type="scientific">Pannus brasiliensis CCIBt3594</name>
    <dbReference type="NCBI Taxonomy" id="1427578"/>
    <lineage>
        <taxon>Bacteria</taxon>
        <taxon>Bacillati</taxon>
        <taxon>Cyanobacteriota</taxon>
        <taxon>Cyanophyceae</taxon>
        <taxon>Oscillatoriophycideae</taxon>
        <taxon>Chroococcales</taxon>
        <taxon>Microcystaceae</taxon>
        <taxon>Pannus</taxon>
    </lineage>
</organism>
<dbReference type="GO" id="GO:0007165">
    <property type="term" value="P:signal transduction"/>
    <property type="evidence" value="ECO:0007669"/>
    <property type="project" value="InterPro"/>
</dbReference>
<evidence type="ECO:0000313" key="2">
    <source>
        <dbReference type="EMBL" id="MEG3440082.1"/>
    </source>
</evidence>
<gene>
    <name evidence="2" type="ORF">V0288_23335</name>
</gene>
<dbReference type="SMART" id="SM00255">
    <property type="entry name" value="TIR"/>
    <property type="match status" value="1"/>
</dbReference>
<dbReference type="Pfam" id="PF13676">
    <property type="entry name" value="TIR_2"/>
    <property type="match status" value="1"/>
</dbReference>
<keyword evidence="2" id="KW-0675">Receptor</keyword>
<proteinExistence type="predicted"/>
<evidence type="ECO:0000313" key="3">
    <source>
        <dbReference type="Proteomes" id="UP001328733"/>
    </source>
</evidence>
<accession>A0AAW9QZ68</accession>
<protein>
    <submittedName>
        <fullName evidence="2">Toll/interleukin-1 receptor domain-containing protein</fullName>
    </submittedName>
</protein>
<keyword evidence="3" id="KW-1185">Reference proteome</keyword>
<dbReference type="InterPro" id="IPR000157">
    <property type="entry name" value="TIR_dom"/>
</dbReference>
<dbReference type="EMBL" id="JBAFSM010000073">
    <property type="protein sequence ID" value="MEG3440082.1"/>
    <property type="molecule type" value="Genomic_DNA"/>
</dbReference>
<name>A0AAW9QZ68_9CHRO</name>
<dbReference type="SUPFAM" id="SSF52200">
    <property type="entry name" value="Toll/Interleukin receptor TIR domain"/>
    <property type="match status" value="1"/>
</dbReference>
<dbReference type="PROSITE" id="PS50104">
    <property type="entry name" value="TIR"/>
    <property type="match status" value="1"/>
</dbReference>
<feature type="domain" description="TIR" evidence="1">
    <location>
        <begin position="1"/>
        <end position="126"/>
    </location>
</feature>
<dbReference type="AlphaFoldDB" id="A0AAW9QZ68"/>
<evidence type="ECO:0000259" key="1">
    <source>
        <dbReference type="PROSITE" id="PS50104"/>
    </source>
</evidence>
<dbReference type="Gene3D" id="3.40.50.10140">
    <property type="entry name" value="Toll/interleukin-1 receptor homology (TIR) domain"/>
    <property type="match status" value="1"/>
</dbReference>
<dbReference type="Proteomes" id="UP001328733">
    <property type="component" value="Unassembled WGS sequence"/>
</dbReference>
<dbReference type="RefSeq" id="WP_332867551.1">
    <property type="nucleotide sequence ID" value="NZ_JBAFSM010000073.1"/>
</dbReference>